<evidence type="ECO:0000256" key="1">
    <source>
        <dbReference type="SAM" id="SignalP"/>
    </source>
</evidence>
<protein>
    <recommendedName>
        <fullName evidence="4">Conjugation TrbI-like protein</fullName>
    </recommendedName>
</protein>
<sequence length="188" mass="20184">MKSFSFCMALWVAATPTTLLAQSREAVINIGQMQSERQAEVEARAEADAKPAKVHMMPANTLVSVTPREEISSKRVEEGQRVAFVVVDDVVENGTVVIPRGSVVRANIPWKTGRAIGGKSGKFEVAFESVSLKGKSYAMTGQYRQEGRGNTVGALLGSIVISGRSAVMLPGQIVTAFTNEPIPYEVAE</sequence>
<keyword evidence="1" id="KW-0732">Signal</keyword>
<feature type="chain" id="PRO_5012870727" description="Conjugation TrbI-like protein" evidence="1">
    <location>
        <begin position="22"/>
        <end position="188"/>
    </location>
</feature>
<gene>
    <name evidence="2" type="ORF">SAMN06297468_2517</name>
</gene>
<dbReference type="EMBL" id="FXWG01000003">
    <property type="protein sequence ID" value="SMQ74286.1"/>
    <property type="molecule type" value="Genomic_DNA"/>
</dbReference>
<organism evidence="2 3">
    <name type="scientific">Altererythrobacter xiamenensis</name>
    <dbReference type="NCBI Taxonomy" id="1316679"/>
    <lineage>
        <taxon>Bacteria</taxon>
        <taxon>Pseudomonadati</taxon>
        <taxon>Pseudomonadota</taxon>
        <taxon>Alphaproteobacteria</taxon>
        <taxon>Sphingomonadales</taxon>
        <taxon>Erythrobacteraceae</taxon>
        <taxon>Altererythrobacter</taxon>
    </lineage>
</organism>
<dbReference type="OrthoDB" id="117664at2"/>
<evidence type="ECO:0000313" key="3">
    <source>
        <dbReference type="Proteomes" id="UP000194420"/>
    </source>
</evidence>
<dbReference type="RefSeq" id="WP_143256042.1">
    <property type="nucleotide sequence ID" value="NZ_FXWG01000003.1"/>
</dbReference>
<accession>A0A1Y6FIR7</accession>
<name>A0A1Y6FIR7_9SPHN</name>
<keyword evidence="3" id="KW-1185">Reference proteome</keyword>
<reference evidence="3" key="1">
    <citation type="submission" date="2017-04" db="EMBL/GenBank/DDBJ databases">
        <authorList>
            <person name="Varghese N."/>
            <person name="Submissions S."/>
        </authorList>
    </citation>
    <scope>NUCLEOTIDE SEQUENCE [LARGE SCALE GENOMIC DNA]</scope>
</reference>
<evidence type="ECO:0008006" key="4">
    <source>
        <dbReference type="Google" id="ProtNLM"/>
    </source>
</evidence>
<feature type="signal peptide" evidence="1">
    <location>
        <begin position="1"/>
        <end position="21"/>
    </location>
</feature>
<dbReference type="AlphaFoldDB" id="A0A1Y6FIR7"/>
<proteinExistence type="predicted"/>
<dbReference type="Proteomes" id="UP000194420">
    <property type="component" value="Unassembled WGS sequence"/>
</dbReference>
<evidence type="ECO:0000313" key="2">
    <source>
        <dbReference type="EMBL" id="SMQ74286.1"/>
    </source>
</evidence>